<keyword evidence="9" id="KW-1185">Reference proteome</keyword>
<dbReference type="InterPro" id="IPR013083">
    <property type="entry name" value="Znf_RING/FYVE/PHD"/>
</dbReference>
<accession>A0AAD9UYY3</accession>
<dbReference type="InterPro" id="IPR017907">
    <property type="entry name" value="Znf_RING_CS"/>
</dbReference>
<feature type="domain" description="RING-type" evidence="7">
    <location>
        <begin position="18"/>
        <end position="57"/>
    </location>
</feature>
<dbReference type="Pfam" id="PF13923">
    <property type="entry name" value="zf-C3HC4_2"/>
    <property type="match status" value="1"/>
</dbReference>
<comment type="subcellular location">
    <subcellularLocation>
        <location evidence="1">Nucleus</location>
    </subcellularLocation>
</comment>
<reference evidence="8" key="1">
    <citation type="journal article" date="2023" name="G3 (Bethesda)">
        <title>Whole genome assembly and annotation of the endangered Caribbean coral Acropora cervicornis.</title>
        <authorList>
            <person name="Selwyn J.D."/>
            <person name="Vollmer S.V."/>
        </authorList>
    </citation>
    <scope>NUCLEOTIDE SEQUENCE</scope>
    <source>
        <strain evidence="8">K2</strain>
    </source>
</reference>
<keyword evidence="2" id="KW-0479">Metal-binding</keyword>
<evidence type="ECO:0000256" key="5">
    <source>
        <dbReference type="ARBA" id="ARBA00023242"/>
    </source>
</evidence>
<dbReference type="PANTHER" id="PTHR45893">
    <property type="entry name" value="POLYCOMB GROUP RING FINGER PROTEIN"/>
    <property type="match status" value="1"/>
</dbReference>
<evidence type="ECO:0000313" key="9">
    <source>
        <dbReference type="Proteomes" id="UP001249851"/>
    </source>
</evidence>
<dbReference type="PROSITE" id="PS50089">
    <property type="entry name" value="ZF_RING_2"/>
    <property type="match status" value="1"/>
</dbReference>
<dbReference type="Gene3D" id="3.30.40.10">
    <property type="entry name" value="Zinc/RING finger domain, C3HC4 (zinc finger)"/>
    <property type="match status" value="1"/>
</dbReference>
<evidence type="ECO:0000259" key="7">
    <source>
        <dbReference type="PROSITE" id="PS50089"/>
    </source>
</evidence>
<proteinExistence type="predicted"/>
<evidence type="ECO:0000256" key="6">
    <source>
        <dbReference type="PROSITE-ProRule" id="PRU00175"/>
    </source>
</evidence>
<evidence type="ECO:0000256" key="4">
    <source>
        <dbReference type="ARBA" id="ARBA00022833"/>
    </source>
</evidence>
<dbReference type="InterPro" id="IPR051507">
    <property type="entry name" value="PcG_RING_finger"/>
</dbReference>
<dbReference type="InterPro" id="IPR001841">
    <property type="entry name" value="Znf_RING"/>
</dbReference>
<evidence type="ECO:0000256" key="3">
    <source>
        <dbReference type="ARBA" id="ARBA00022771"/>
    </source>
</evidence>
<organism evidence="8 9">
    <name type="scientific">Acropora cervicornis</name>
    <name type="common">Staghorn coral</name>
    <dbReference type="NCBI Taxonomy" id="6130"/>
    <lineage>
        <taxon>Eukaryota</taxon>
        <taxon>Metazoa</taxon>
        <taxon>Cnidaria</taxon>
        <taxon>Anthozoa</taxon>
        <taxon>Hexacorallia</taxon>
        <taxon>Scleractinia</taxon>
        <taxon>Astrocoeniina</taxon>
        <taxon>Acroporidae</taxon>
        <taxon>Acropora</taxon>
    </lineage>
</organism>
<dbReference type="GO" id="GO:0008270">
    <property type="term" value="F:zinc ion binding"/>
    <property type="evidence" value="ECO:0007669"/>
    <property type="project" value="UniProtKB-KW"/>
</dbReference>
<keyword evidence="3 6" id="KW-0863">Zinc-finger</keyword>
<protein>
    <submittedName>
        <fullName evidence="8">Polycomb group RING finger protein 6</fullName>
    </submittedName>
</protein>
<dbReference type="SUPFAM" id="SSF57850">
    <property type="entry name" value="RING/U-box"/>
    <property type="match status" value="1"/>
</dbReference>
<keyword evidence="5" id="KW-0539">Nucleus</keyword>
<gene>
    <name evidence="8" type="ORF">P5673_023552</name>
</gene>
<evidence type="ECO:0000313" key="8">
    <source>
        <dbReference type="EMBL" id="KAK2554882.1"/>
    </source>
</evidence>
<dbReference type="AlphaFoldDB" id="A0AAD9UYY3"/>
<dbReference type="EMBL" id="JARQWQ010000066">
    <property type="protein sequence ID" value="KAK2554882.1"/>
    <property type="molecule type" value="Genomic_DNA"/>
</dbReference>
<dbReference type="GO" id="GO:0005634">
    <property type="term" value="C:nucleus"/>
    <property type="evidence" value="ECO:0007669"/>
    <property type="project" value="UniProtKB-SubCell"/>
</dbReference>
<dbReference type="SMART" id="SM00184">
    <property type="entry name" value="RING"/>
    <property type="match status" value="1"/>
</dbReference>
<keyword evidence="4" id="KW-0862">Zinc</keyword>
<dbReference type="PROSITE" id="PS00518">
    <property type="entry name" value="ZF_RING_1"/>
    <property type="match status" value="1"/>
</dbReference>
<dbReference type="Proteomes" id="UP001249851">
    <property type="component" value="Unassembled WGS sequence"/>
</dbReference>
<dbReference type="FunFam" id="3.30.40.10:FF:000122">
    <property type="entry name" value="polycomb group RING finger protein 1"/>
    <property type="match status" value="1"/>
</dbReference>
<comment type="caution">
    <text evidence="8">The sequence shown here is derived from an EMBL/GenBank/DDBJ whole genome shotgun (WGS) entry which is preliminary data.</text>
</comment>
<sequence>MQRRVKLPLSTLNEHIICKLCNGYLVDAATITECLHTFCKSCLVRHIELINQCPTCNTVIHETQPLYNIRLDRTMQDIVYKLLPKLEREEKRREHKFYKDRNIPYPDTKASAKEVYEALNTGHYWTTAAVSGLQAAVGIRQHGRLSVENTSCVNQSVFELKHLFNHQFYSQAYALSLLSRWHQFLPGTEQSYPLVLHYRAMDTTLT</sequence>
<reference evidence="8" key="2">
    <citation type="journal article" date="2023" name="Science">
        <title>Genomic signatures of disease resistance in endangered staghorn corals.</title>
        <authorList>
            <person name="Vollmer S.V."/>
            <person name="Selwyn J.D."/>
            <person name="Despard B.A."/>
            <person name="Roesel C.L."/>
        </authorList>
    </citation>
    <scope>NUCLEOTIDE SEQUENCE</scope>
    <source>
        <strain evidence="8">K2</strain>
    </source>
</reference>
<evidence type="ECO:0000256" key="1">
    <source>
        <dbReference type="ARBA" id="ARBA00004123"/>
    </source>
</evidence>
<evidence type="ECO:0000256" key="2">
    <source>
        <dbReference type="ARBA" id="ARBA00022723"/>
    </source>
</evidence>
<name>A0AAD9UYY3_ACRCE</name>